<dbReference type="Pfam" id="PF24750">
    <property type="entry name" value="b-prop_At3g26010-like"/>
    <property type="match status" value="1"/>
</dbReference>
<dbReference type="InterPro" id="IPR055290">
    <property type="entry name" value="At3g26010-like"/>
</dbReference>
<accession>A0A5B6YMX7</accession>
<evidence type="ECO:0000313" key="2">
    <source>
        <dbReference type="EMBL" id="MPA33019.1"/>
    </source>
</evidence>
<dbReference type="AlphaFoldDB" id="A0A5B6YMX7"/>
<protein>
    <recommendedName>
        <fullName evidence="1">F-box protein At3g26010-like beta-propeller domain-containing protein</fullName>
    </recommendedName>
</protein>
<proteinExistence type="predicted"/>
<dbReference type="InterPro" id="IPR056592">
    <property type="entry name" value="Beta-prop_At3g26010-like"/>
</dbReference>
<dbReference type="PANTHER" id="PTHR35546">
    <property type="entry name" value="F-BOX PROTEIN INTERACTION DOMAIN PROTEIN-RELATED"/>
    <property type="match status" value="1"/>
</dbReference>
<organism evidence="2">
    <name type="scientific">Davidia involucrata</name>
    <name type="common">Dove tree</name>
    <dbReference type="NCBI Taxonomy" id="16924"/>
    <lineage>
        <taxon>Eukaryota</taxon>
        <taxon>Viridiplantae</taxon>
        <taxon>Streptophyta</taxon>
        <taxon>Embryophyta</taxon>
        <taxon>Tracheophyta</taxon>
        <taxon>Spermatophyta</taxon>
        <taxon>Magnoliopsida</taxon>
        <taxon>eudicotyledons</taxon>
        <taxon>Gunneridae</taxon>
        <taxon>Pentapetalae</taxon>
        <taxon>asterids</taxon>
        <taxon>Cornales</taxon>
        <taxon>Nyssaceae</taxon>
        <taxon>Davidia</taxon>
    </lineage>
</organism>
<evidence type="ECO:0000259" key="1">
    <source>
        <dbReference type="Pfam" id="PF24750"/>
    </source>
</evidence>
<feature type="domain" description="F-box protein At3g26010-like beta-propeller" evidence="1">
    <location>
        <begin position="2"/>
        <end position="236"/>
    </location>
</feature>
<dbReference type="EMBL" id="GHES01002460">
    <property type="protein sequence ID" value="MPA33019.1"/>
    <property type="molecule type" value="Transcribed_RNA"/>
</dbReference>
<gene>
    <name evidence="2" type="ORF">Din_002460</name>
</gene>
<sequence length="273" mass="31107">MQWVALPLPPTCPQKVRIGFICKSSYSDDEETNFSSTTHFTVVRILQFDDPPPPGRLSRFSSTLKLEMFSSETGKWTQSVTKSKSRSMRFVWCELHAPASAVVCNGILHWCDLWAASADSIFAHDPSSNTDYRIIKLPKDKNWGTHIHCFGECQEHLMFAKFCGGIFKVWQLKDYNRGEWSLLHAVHLTIDPQIFKYATCSDPDMYILAFHPTDRDVLFLGFPGYIILCNLRSTTLKAVCCLVHPNAYLLSSMVFPFVLPWWPTPVPPLPSPE</sequence>
<reference evidence="2" key="1">
    <citation type="submission" date="2019-08" db="EMBL/GenBank/DDBJ databases">
        <title>Reference gene set and small RNA set construction with multiple tissues from Davidia involucrata Baill.</title>
        <authorList>
            <person name="Yang H."/>
            <person name="Zhou C."/>
            <person name="Li G."/>
            <person name="Wang J."/>
            <person name="Gao P."/>
            <person name="Wang M."/>
            <person name="Wang R."/>
            <person name="Zhao Y."/>
        </authorList>
    </citation>
    <scope>NUCLEOTIDE SEQUENCE</scope>
    <source>
        <tissue evidence="2">Mixed with DoveR01_LX</tissue>
    </source>
</reference>
<name>A0A5B6YMX7_DAVIN</name>
<dbReference type="PANTHER" id="PTHR35546:SF130">
    <property type="entry name" value="EXPRESSED PROTEIN"/>
    <property type="match status" value="1"/>
</dbReference>